<dbReference type="EMBL" id="JACHKS010000001">
    <property type="protein sequence ID" value="MBB6331327.1"/>
    <property type="molecule type" value="Genomic_DNA"/>
</dbReference>
<dbReference type="Proteomes" id="UP000587367">
    <property type="component" value="Unassembled WGS sequence"/>
</dbReference>
<gene>
    <name evidence="1" type="ORF">HNP24_002277</name>
</gene>
<comment type="caution">
    <text evidence="1">The sequence shown here is derived from an EMBL/GenBank/DDBJ whole genome shotgun (WGS) entry which is preliminary data.</text>
</comment>
<evidence type="ECO:0000313" key="1">
    <source>
        <dbReference type="EMBL" id="MBB6331327.1"/>
    </source>
</evidence>
<reference evidence="1 2" key="1">
    <citation type="submission" date="2020-08" db="EMBL/GenBank/DDBJ databases">
        <title>Functional genomics of gut bacteria from endangered species of beetles.</title>
        <authorList>
            <person name="Carlos-Shanley C."/>
        </authorList>
    </citation>
    <scope>NUCLEOTIDE SEQUENCE [LARGE SCALE GENOMIC DNA]</scope>
    <source>
        <strain evidence="1 2">S00068</strain>
    </source>
</reference>
<sequence>MHNLATPWESQQSKPHNLDSYGMTNVIDVFLIVVKER</sequence>
<name>A0ABR6Q039_9FLAO</name>
<protein>
    <submittedName>
        <fullName evidence="1">Uncharacterized protein</fullName>
    </submittedName>
</protein>
<proteinExistence type="predicted"/>
<keyword evidence="2" id="KW-1185">Reference proteome</keyword>
<accession>A0ABR6Q039</accession>
<evidence type="ECO:0000313" key="2">
    <source>
        <dbReference type="Proteomes" id="UP000587367"/>
    </source>
</evidence>
<organism evidence="1 2">
    <name type="scientific">Chryseobacterium sediminis</name>
    <dbReference type="NCBI Taxonomy" id="1679494"/>
    <lineage>
        <taxon>Bacteria</taxon>
        <taxon>Pseudomonadati</taxon>
        <taxon>Bacteroidota</taxon>
        <taxon>Flavobacteriia</taxon>
        <taxon>Flavobacteriales</taxon>
        <taxon>Weeksellaceae</taxon>
        <taxon>Chryseobacterium group</taxon>
        <taxon>Chryseobacterium</taxon>
    </lineage>
</organism>